<dbReference type="Pfam" id="PF03798">
    <property type="entry name" value="TRAM_LAG1_CLN8"/>
    <property type="match status" value="1"/>
</dbReference>
<dbReference type="InterPro" id="IPR016439">
    <property type="entry name" value="Lag1/Lac1-like"/>
</dbReference>
<reference evidence="10" key="1">
    <citation type="journal article" date="2020" name="Stud. Mycol.">
        <title>101 Dothideomycetes genomes: a test case for predicting lifestyles and emergence of pathogens.</title>
        <authorList>
            <person name="Haridas S."/>
            <person name="Albert R."/>
            <person name="Binder M."/>
            <person name="Bloem J."/>
            <person name="Labutti K."/>
            <person name="Salamov A."/>
            <person name="Andreopoulos B."/>
            <person name="Baker S."/>
            <person name="Barry K."/>
            <person name="Bills G."/>
            <person name="Bluhm B."/>
            <person name="Cannon C."/>
            <person name="Castanera R."/>
            <person name="Culley D."/>
            <person name="Daum C."/>
            <person name="Ezra D."/>
            <person name="Gonzalez J."/>
            <person name="Henrissat B."/>
            <person name="Kuo A."/>
            <person name="Liang C."/>
            <person name="Lipzen A."/>
            <person name="Lutzoni F."/>
            <person name="Magnuson J."/>
            <person name="Mondo S."/>
            <person name="Nolan M."/>
            <person name="Ohm R."/>
            <person name="Pangilinan J."/>
            <person name="Park H.-J."/>
            <person name="Ramirez L."/>
            <person name="Alfaro M."/>
            <person name="Sun H."/>
            <person name="Tritt A."/>
            <person name="Yoshinaga Y."/>
            <person name="Zwiers L.-H."/>
            <person name="Turgeon B."/>
            <person name="Goodwin S."/>
            <person name="Spatafora J."/>
            <person name="Crous P."/>
            <person name="Grigoriev I."/>
        </authorList>
    </citation>
    <scope>NUCLEOTIDE SEQUENCE</scope>
    <source>
        <strain evidence="10">CBS 109.77</strain>
    </source>
</reference>
<keyword evidence="5 6" id="KW-0472">Membrane</keyword>
<feature type="transmembrane region" description="Helical" evidence="8">
    <location>
        <begin position="235"/>
        <end position="253"/>
    </location>
</feature>
<feature type="compositionally biased region" description="Basic and acidic residues" evidence="7">
    <location>
        <begin position="26"/>
        <end position="39"/>
    </location>
</feature>
<dbReference type="AlphaFoldDB" id="A0A6A6XMF4"/>
<gene>
    <name evidence="10" type="ORF">K505DRAFT_235413</name>
</gene>
<evidence type="ECO:0000256" key="8">
    <source>
        <dbReference type="SAM" id="Phobius"/>
    </source>
</evidence>
<dbReference type="EMBL" id="MU001805">
    <property type="protein sequence ID" value="KAF2797512.1"/>
    <property type="molecule type" value="Genomic_DNA"/>
</dbReference>
<dbReference type="SMART" id="SM00724">
    <property type="entry name" value="TLC"/>
    <property type="match status" value="1"/>
</dbReference>
<feature type="compositionally biased region" description="Low complexity" evidence="7">
    <location>
        <begin position="465"/>
        <end position="476"/>
    </location>
</feature>
<feature type="transmembrane region" description="Helical" evidence="8">
    <location>
        <begin position="201"/>
        <end position="223"/>
    </location>
</feature>
<evidence type="ECO:0000256" key="4">
    <source>
        <dbReference type="ARBA" id="ARBA00022989"/>
    </source>
</evidence>
<dbReference type="PANTHER" id="PTHR12560">
    <property type="entry name" value="LONGEVITY ASSURANCE FACTOR 1 LAG1"/>
    <property type="match status" value="1"/>
</dbReference>
<dbReference type="GO" id="GO:0016020">
    <property type="term" value="C:membrane"/>
    <property type="evidence" value="ECO:0007669"/>
    <property type="project" value="UniProtKB-SubCell"/>
</dbReference>
<protein>
    <submittedName>
        <fullName evidence="10">Longevity assurance proteins LAG1/LAC1</fullName>
    </submittedName>
</protein>
<evidence type="ECO:0000256" key="7">
    <source>
        <dbReference type="SAM" id="MobiDB-lite"/>
    </source>
</evidence>
<dbReference type="OrthoDB" id="537032at2759"/>
<evidence type="ECO:0000256" key="6">
    <source>
        <dbReference type="PROSITE-ProRule" id="PRU00205"/>
    </source>
</evidence>
<keyword evidence="3 6" id="KW-0812">Transmembrane</keyword>
<evidence type="ECO:0000313" key="11">
    <source>
        <dbReference type="Proteomes" id="UP000799757"/>
    </source>
</evidence>
<dbReference type="Proteomes" id="UP000799757">
    <property type="component" value="Unassembled WGS sequence"/>
</dbReference>
<evidence type="ECO:0000259" key="9">
    <source>
        <dbReference type="PROSITE" id="PS50922"/>
    </source>
</evidence>
<proteinExistence type="inferred from homology"/>
<evidence type="ECO:0000256" key="5">
    <source>
        <dbReference type="ARBA" id="ARBA00023136"/>
    </source>
</evidence>
<keyword evidence="11" id="KW-1185">Reference proteome</keyword>
<comment type="similarity">
    <text evidence="2">Belongs to the sphingosine N-acyltransferase family.</text>
</comment>
<sequence length="495" mass="56608">MATPVAPPQPATNGFAHHEDLNWAEKEKLRVQEHQEHRATPKAQKLPKRTKKRAEDESLLSSLCALVCDNQIGISVNLILLLFLTHISFPRARRRTSKFIHLSYYNSDTGAYGCGADDLSLVALWIVILTGARVAIMEYVLDPLARLGGIKSRKGLIRFKEQGYLIVYYTFSWSLGMYIMYHSEFWLNLNGMWSDWPKREVSGLFKWYYLVQWAFYLQSMLVVNIEEKRKDYAQMFIHHIFTAALIYLSYGYYHMRVGTVILCIMDVVDIILPTAKLLKYMGYKIAPDIVFGIFVATWLVTRHVFYIMVCWSIYTHAPTAMAPGCYLSDGTIIPKNSTEEFNALGGDQIWGNLIKAYTDRQGPICWNPSMRFGFLALLLALQIILLLWFIMIIKVVYKVVSGQGADDVRSDSECDDEDEIEEEEEIERTTFLIDTINPEWAPVEQEVGVEALNFSRKNYKRSQNRSSSGRASGISIPGHGDRKELLGRIGCDKPT</sequence>
<organism evidence="10 11">
    <name type="scientific">Melanomma pulvis-pyrius CBS 109.77</name>
    <dbReference type="NCBI Taxonomy" id="1314802"/>
    <lineage>
        <taxon>Eukaryota</taxon>
        <taxon>Fungi</taxon>
        <taxon>Dikarya</taxon>
        <taxon>Ascomycota</taxon>
        <taxon>Pezizomycotina</taxon>
        <taxon>Dothideomycetes</taxon>
        <taxon>Pleosporomycetidae</taxon>
        <taxon>Pleosporales</taxon>
        <taxon>Melanommataceae</taxon>
        <taxon>Melanomma</taxon>
    </lineage>
</organism>
<evidence type="ECO:0000256" key="3">
    <source>
        <dbReference type="ARBA" id="ARBA00022692"/>
    </source>
</evidence>
<feature type="transmembrane region" description="Helical" evidence="8">
    <location>
        <begin position="372"/>
        <end position="393"/>
    </location>
</feature>
<dbReference type="InterPro" id="IPR006634">
    <property type="entry name" value="TLC-dom"/>
</dbReference>
<dbReference type="GO" id="GO:0046513">
    <property type="term" value="P:ceramide biosynthetic process"/>
    <property type="evidence" value="ECO:0007669"/>
    <property type="project" value="InterPro"/>
</dbReference>
<evidence type="ECO:0000313" key="10">
    <source>
        <dbReference type="EMBL" id="KAF2797512.1"/>
    </source>
</evidence>
<feature type="region of interest" description="Disordered" evidence="7">
    <location>
        <begin position="459"/>
        <end position="495"/>
    </location>
</feature>
<dbReference type="GO" id="GO:0050291">
    <property type="term" value="F:sphingosine N-acyltransferase activity"/>
    <property type="evidence" value="ECO:0007669"/>
    <property type="project" value="InterPro"/>
</dbReference>
<dbReference type="PIRSF" id="PIRSF005225">
    <property type="entry name" value="LAG1_LAC1"/>
    <property type="match status" value="1"/>
</dbReference>
<comment type="subcellular location">
    <subcellularLocation>
        <location evidence="1">Membrane</location>
        <topology evidence="1">Multi-pass membrane protein</topology>
    </subcellularLocation>
</comment>
<feature type="transmembrane region" description="Helical" evidence="8">
    <location>
        <begin position="59"/>
        <end position="84"/>
    </location>
</feature>
<feature type="transmembrane region" description="Helical" evidence="8">
    <location>
        <begin position="290"/>
        <end position="314"/>
    </location>
</feature>
<feature type="domain" description="TLC" evidence="9">
    <location>
        <begin position="157"/>
        <end position="401"/>
    </location>
</feature>
<feature type="transmembrane region" description="Helical" evidence="8">
    <location>
        <begin position="162"/>
        <end position="181"/>
    </location>
</feature>
<keyword evidence="4 8" id="KW-1133">Transmembrane helix</keyword>
<feature type="compositionally biased region" description="Basic and acidic residues" evidence="7">
    <location>
        <begin position="479"/>
        <end position="495"/>
    </location>
</feature>
<accession>A0A6A6XMF4</accession>
<dbReference type="PANTHER" id="PTHR12560:SF0">
    <property type="entry name" value="LD18904P"/>
    <property type="match status" value="1"/>
</dbReference>
<feature type="region of interest" description="Disordered" evidence="7">
    <location>
        <begin position="26"/>
        <end position="51"/>
    </location>
</feature>
<name>A0A6A6XMF4_9PLEO</name>
<evidence type="ECO:0000256" key="2">
    <source>
        <dbReference type="ARBA" id="ARBA00009808"/>
    </source>
</evidence>
<dbReference type="PROSITE" id="PS50922">
    <property type="entry name" value="TLC"/>
    <property type="match status" value="1"/>
</dbReference>
<evidence type="ECO:0000256" key="1">
    <source>
        <dbReference type="ARBA" id="ARBA00004141"/>
    </source>
</evidence>